<keyword evidence="5" id="KW-0053">Apoptosis</keyword>
<keyword evidence="11" id="KW-0636">Prenylation</keyword>
<evidence type="ECO:0000256" key="7">
    <source>
        <dbReference type="ARBA" id="ARBA00023136"/>
    </source>
</evidence>
<evidence type="ECO:0000256" key="11">
    <source>
        <dbReference type="ARBA" id="ARBA00023289"/>
    </source>
</evidence>
<dbReference type="GO" id="GO:0005829">
    <property type="term" value="C:cytosol"/>
    <property type="evidence" value="ECO:0007669"/>
    <property type="project" value="UniProtKB-SubCell"/>
</dbReference>
<dbReference type="GO" id="GO:0006915">
    <property type="term" value="P:apoptotic process"/>
    <property type="evidence" value="ECO:0007669"/>
    <property type="project" value="UniProtKB-KW"/>
</dbReference>
<dbReference type="OMA" id="AAPIKDC"/>
<keyword evidence="6" id="KW-0007">Acetylation</keyword>
<keyword evidence="7" id="KW-0472">Membrane</keyword>
<comment type="subcellular location">
    <subcellularLocation>
        <location evidence="1">Cell membrane</location>
        <topology evidence="1">Lipid-anchor</topology>
        <orientation evidence="1">Cytoplasmic side</orientation>
    </subcellularLocation>
    <subcellularLocation>
        <location evidence="2">Cytoplasm</location>
        <location evidence="2">Cytosol</location>
    </subcellularLocation>
</comment>
<evidence type="ECO:0000256" key="8">
    <source>
        <dbReference type="ARBA" id="ARBA00023157"/>
    </source>
</evidence>
<sequence length="109" mass="12261">MTAYRIVVYLKIYVMVNVDIEYCGKCNFATQCQMLRQFLIAAHPGLEVTCRQGRRGAFEVSIDEKLVHSKLAGLAFPQHDSVLDQVKRAERGELVQTVEAAPIKDCSVM</sequence>
<evidence type="ECO:0000313" key="17">
    <source>
        <dbReference type="Proteomes" id="UP000494163"/>
    </source>
</evidence>
<evidence type="ECO:0000256" key="2">
    <source>
        <dbReference type="ARBA" id="ARBA00004514"/>
    </source>
</evidence>
<dbReference type="SUPFAM" id="SSF52833">
    <property type="entry name" value="Thioredoxin-like"/>
    <property type="match status" value="1"/>
</dbReference>
<evidence type="ECO:0000256" key="5">
    <source>
        <dbReference type="ARBA" id="ARBA00022703"/>
    </source>
</evidence>
<dbReference type="FunFam" id="3.40.30.10:FF:000131">
    <property type="entry name" value="migration and invasion enhancer 1"/>
    <property type="match status" value="1"/>
</dbReference>
<organism evidence="16 17">
    <name type="scientific">Drosophila busckii</name>
    <name type="common">Fruit fly</name>
    <dbReference type="NCBI Taxonomy" id="30019"/>
    <lineage>
        <taxon>Eukaryota</taxon>
        <taxon>Metazoa</taxon>
        <taxon>Ecdysozoa</taxon>
        <taxon>Arthropoda</taxon>
        <taxon>Hexapoda</taxon>
        <taxon>Insecta</taxon>
        <taxon>Pterygota</taxon>
        <taxon>Neoptera</taxon>
        <taxon>Endopterygota</taxon>
        <taxon>Diptera</taxon>
        <taxon>Brachycera</taxon>
        <taxon>Muscomorpha</taxon>
        <taxon>Ephydroidea</taxon>
        <taxon>Drosophilidae</taxon>
        <taxon>Drosophila</taxon>
    </lineage>
</organism>
<protein>
    <recommendedName>
        <fullName evidence="15">Migration and invasion enhancer 1</fullName>
    </recommendedName>
</protein>
<keyword evidence="10" id="KW-0449">Lipoprotein</keyword>
<evidence type="ECO:0000256" key="4">
    <source>
        <dbReference type="ARBA" id="ARBA00022490"/>
    </source>
</evidence>
<dbReference type="InterPro" id="IPR051441">
    <property type="entry name" value="SelW_related"/>
</dbReference>
<evidence type="ECO:0000256" key="14">
    <source>
        <dbReference type="ARBA" id="ARBA00065658"/>
    </source>
</evidence>
<dbReference type="GO" id="GO:0005886">
    <property type="term" value="C:plasma membrane"/>
    <property type="evidence" value="ECO:0007669"/>
    <property type="project" value="UniProtKB-SubCell"/>
</dbReference>
<dbReference type="STRING" id="30019.A0A0M3QZG9"/>
<dbReference type="PANTHER" id="PTHR15124:SF27">
    <property type="entry name" value="MIGRATION AND INVASION ENHANCER 1"/>
    <property type="match status" value="1"/>
</dbReference>
<evidence type="ECO:0000256" key="3">
    <source>
        <dbReference type="ARBA" id="ARBA00022475"/>
    </source>
</evidence>
<reference evidence="16 17" key="1">
    <citation type="submission" date="2015-08" db="EMBL/GenBank/DDBJ databases">
        <title>Ancestral chromatin configuration constrains chromatin evolution on differentiating sex chromosomes in Drosophila.</title>
        <authorList>
            <person name="Zhou Q."/>
            <person name="Bachtrog D."/>
        </authorList>
    </citation>
    <scope>NUCLEOTIDE SEQUENCE [LARGE SCALE GENOMIC DNA]</scope>
    <source>
        <tissue evidence="16">Whole larvae</tissue>
    </source>
</reference>
<evidence type="ECO:0000256" key="9">
    <source>
        <dbReference type="ARBA" id="ARBA00023284"/>
    </source>
</evidence>
<keyword evidence="17" id="KW-1185">Reference proteome</keyword>
<evidence type="ECO:0000256" key="6">
    <source>
        <dbReference type="ARBA" id="ARBA00022990"/>
    </source>
</evidence>
<keyword evidence="4" id="KW-0963">Cytoplasm</keyword>
<evidence type="ECO:0000256" key="10">
    <source>
        <dbReference type="ARBA" id="ARBA00023288"/>
    </source>
</evidence>
<dbReference type="Proteomes" id="UP000494163">
    <property type="component" value="Chromosome X"/>
</dbReference>
<evidence type="ECO:0000256" key="13">
    <source>
        <dbReference type="ARBA" id="ARBA00060789"/>
    </source>
</evidence>
<dbReference type="EMBL" id="CP012528">
    <property type="protein sequence ID" value="ALC49403.1"/>
    <property type="molecule type" value="Genomic_DNA"/>
</dbReference>
<dbReference type="PANTHER" id="PTHR15124">
    <property type="entry name" value="SELENOPROTEIN W"/>
    <property type="match status" value="1"/>
</dbReference>
<dbReference type="SMR" id="A0A0M3QZG9"/>
<dbReference type="GO" id="GO:0043066">
    <property type="term" value="P:negative regulation of apoptotic process"/>
    <property type="evidence" value="ECO:0007669"/>
    <property type="project" value="TreeGrafter"/>
</dbReference>
<gene>
    <name evidence="16" type="ORF">Dbus_chrXg1259</name>
</gene>
<evidence type="ECO:0000256" key="1">
    <source>
        <dbReference type="ARBA" id="ARBA00004342"/>
    </source>
</evidence>
<dbReference type="AlphaFoldDB" id="A0A0M3QZG9"/>
<dbReference type="OrthoDB" id="5962009at2759"/>
<comment type="function">
    <text evidence="12">Increases cell migration by inducing filopodia formation at the leading edge of migrating cells. Plays a role in regulation of apoptosis, possibly through control of CASP3. May be involved in a redox-related process.</text>
</comment>
<name>A0A0M3QZG9_DROBS</name>
<dbReference type="NCBIfam" id="TIGR02174">
    <property type="entry name" value="CXXU_selWTH"/>
    <property type="match status" value="1"/>
</dbReference>
<comment type="subunit">
    <text evidence="14">Interacts with GPX1.</text>
</comment>
<dbReference type="Gene3D" id="3.40.30.10">
    <property type="entry name" value="Glutaredoxin"/>
    <property type="match status" value="1"/>
</dbReference>
<proteinExistence type="inferred from homology"/>
<dbReference type="InterPro" id="IPR011893">
    <property type="entry name" value="Selenoprotein_Rdx-typ"/>
</dbReference>
<dbReference type="GO" id="GO:0051491">
    <property type="term" value="P:positive regulation of filopodium assembly"/>
    <property type="evidence" value="ECO:0007669"/>
    <property type="project" value="TreeGrafter"/>
</dbReference>
<comment type="similarity">
    <text evidence="13">Belongs to the SelWTH family.</text>
</comment>
<keyword evidence="9" id="KW-0676">Redox-active center</keyword>
<keyword evidence="3" id="KW-1003">Cell membrane</keyword>
<evidence type="ECO:0000256" key="15">
    <source>
        <dbReference type="ARBA" id="ARBA00069166"/>
    </source>
</evidence>
<dbReference type="InterPro" id="IPR036249">
    <property type="entry name" value="Thioredoxin-like_sf"/>
</dbReference>
<dbReference type="Pfam" id="PF10262">
    <property type="entry name" value="Rdx"/>
    <property type="match status" value="1"/>
</dbReference>
<evidence type="ECO:0000256" key="12">
    <source>
        <dbReference type="ARBA" id="ARBA00055778"/>
    </source>
</evidence>
<accession>A0A0M3QZG9</accession>
<evidence type="ECO:0000313" key="16">
    <source>
        <dbReference type="EMBL" id="ALC49403.1"/>
    </source>
</evidence>
<keyword evidence="8" id="KW-1015">Disulfide bond</keyword>